<sequence length="104" mass="11793">KGEYWRYGQHTVCQGQREWIKCEEDDSGATECGNNIKHVTTLDAGVTVSDDELRTGCGWLVVFFGSRATYRLCTGDVRKSPEQIRNAVWWIGPSLRKTLEQAEP</sequence>
<reference evidence="1 2" key="1">
    <citation type="journal article" date="2019" name="Sci. Rep.">
        <title>Orb-weaving spider Araneus ventricosus genome elucidates the spidroin gene catalogue.</title>
        <authorList>
            <person name="Kono N."/>
            <person name="Nakamura H."/>
            <person name="Ohtoshi R."/>
            <person name="Moran D.A.P."/>
            <person name="Shinohara A."/>
            <person name="Yoshida Y."/>
            <person name="Fujiwara M."/>
            <person name="Mori M."/>
            <person name="Tomita M."/>
            <person name="Arakawa K."/>
        </authorList>
    </citation>
    <scope>NUCLEOTIDE SEQUENCE [LARGE SCALE GENOMIC DNA]</scope>
</reference>
<organism evidence="1 2">
    <name type="scientific">Araneus ventricosus</name>
    <name type="common">Orbweaver spider</name>
    <name type="synonym">Epeira ventricosa</name>
    <dbReference type="NCBI Taxonomy" id="182803"/>
    <lineage>
        <taxon>Eukaryota</taxon>
        <taxon>Metazoa</taxon>
        <taxon>Ecdysozoa</taxon>
        <taxon>Arthropoda</taxon>
        <taxon>Chelicerata</taxon>
        <taxon>Arachnida</taxon>
        <taxon>Araneae</taxon>
        <taxon>Araneomorphae</taxon>
        <taxon>Entelegynae</taxon>
        <taxon>Araneoidea</taxon>
        <taxon>Araneidae</taxon>
        <taxon>Araneus</taxon>
    </lineage>
</organism>
<evidence type="ECO:0000313" key="1">
    <source>
        <dbReference type="EMBL" id="GBN17204.1"/>
    </source>
</evidence>
<proteinExistence type="predicted"/>
<protein>
    <submittedName>
        <fullName evidence="1">Uncharacterized protein</fullName>
    </submittedName>
</protein>
<evidence type="ECO:0000313" key="2">
    <source>
        <dbReference type="Proteomes" id="UP000499080"/>
    </source>
</evidence>
<dbReference type="Proteomes" id="UP000499080">
    <property type="component" value="Unassembled WGS sequence"/>
</dbReference>
<gene>
    <name evidence="1" type="ORF">AVEN_87585-2_1</name>
</gene>
<dbReference type="AlphaFoldDB" id="A0A4Y2LRX7"/>
<feature type="non-terminal residue" evidence="1">
    <location>
        <position position="1"/>
    </location>
</feature>
<dbReference type="EMBL" id="BGPR01006236">
    <property type="protein sequence ID" value="GBN17204.1"/>
    <property type="molecule type" value="Genomic_DNA"/>
</dbReference>
<comment type="caution">
    <text evidence="1">The sequence shown here is derived from an EMBL/GenBank/DDBJ whole genome shotgun (WGS) entry which is preliminary data.</text>
</comment>
<keyword evidence="2" id="KW-1185">Reference proteome</keyword>
<name>A0A4Y2LRX7_ARAVE</name>
<accession>A0A4Y2LRX7</accession>